<dbReference type="GO" id="GO:0000976">
    <property type="term" value="F:transcription cis-regulatory region binding"/>
    <property type="evidence" value="ECO:0007669"/>
    <property type="project" value="TreeGrafter"/>
</dbReference>
<dbReference type="InterPro" id="IPR001647">
    <property type="entry name" value="HTH_TetR"/>
</dbReference>
<protein>
    <recommendedName>
        <fullName evidence="4">HTH tetR-type domain-containing protein</fullName>
    </recommendedName>
</protein>
<sequence>MPATPEARTAAATTRRAQIIEATIATIAELGYRRTTFARIAERGGLSSTRLISYHFAGKDELVRAVVADVYASINRFLAERAVEEPASRPIGQPPGEPEQPYTASDELRAYITGVVAFVDGHRTRMSALQSVFAALHDEEGNPAAYDAATDRGVLGHIQDILRRGQEDGEFRAFDTLVMAATLQRSLNGLPFLRRTEPDLDLPSYAEELVTLFDLATRAPGERPR</sequence>
<dbReference type="Pfam" id="PF00440">
    <property type="entry name" value="TetR_N"/>
    <property type="match status" value="1"/>
</dbReference>
<dbReference type="SUPFAM" id="SSF46689">
    <property type="entry name" value="Homeodomain-like"/>
    <property type="match status" value="1"/>
</dbReference>
<gene>
    <name evidence="5" type="ORF">AN215_18845</name>
</gene>
<feature type="domain" description="HTH tetR-type" evidence="4">
    <location>
        <begin position="19"/>
        <end position="66"/>
    </location>
</feature>
<keyword evidence="2" id="KW-0238">DNA-binding</keyword>
<dbReference type="SUPFAM" id="SSF48498">
    <property type="entry name" value="Tetracyclin repressor-like, C-terminal domain"/>
    <property type="match status" value="1"/>
</dbReference>
<dbReference type="InterPro" id="IPR009057">
    <property type="entry name" value="Homeodomain-like_sf"/>
</dbReference>
<dbReference type="PATRIC" id="fig|933944.5.peg.3104"/>
<comment type="caution">
    <text evidence="5">The sequence shown here is derived from an EMBL/GenBank/DDBJ whole genome shotgun (WGS) entry which is preliminary data.</text>
</comment>
<dbReference type="STRING" id="933944.AN215_18845"/>
<keyword evidence="1" id="KW-0805">Transcription regulation</keyword>
<evidence type="ECO:0000259" key="4">
    <source>
        <dbReference type="Pfam" id="PF00440"/>
    </source>
</evidence>
<dbReference type="InterPro" id="IPR050109">
    <property type="entry name" value="HTH-type_TetR-like_transc_reg"/>
</dbReference>
<keyword evidence="6" id="KW-1185">Reference proteome</keyword>
<evidence type="ECO:0000256" key="2">
    <source>
        <dbReference type="ARBA" id="ARBA00023125"/>
    </source>
</evidence>
<dbReference type="RefSeq" id="WP_070011878.1">
    <property type="nucleotide sequence ID" value="NZ_LJGS01000041.1"/>
</dbReference>
<evidence type="ECO:0000313" key="6">
    <source>
        <dbReference type="Proteomes" id="UP000176087"/>
    </source>
</evidence>
<accession>A0A1E7JKN6</accession>
<organism evidence="5 6">
    <name type="scientific">Streptomyces abyssalis</name>
    <dbReference type="NCBI Taxonomy" id="933944"/>
    <lineage>
        <taxon>Bacteria</taxon>
        <taxon>Bacillati</taxon>
        <taxon>Actinomycetota</taxon>
        <taxon>Actinomycetes</taxon>
        <taxon>Kitasatosporales</taxon>
        <taxon>Streptomycetaceae</taxon>
        <taxon>Streptomyces</taxon>
    </lineage>
</organism>
<dbReference type="EMBL" id="LJGT01000040">
    <property type="protein sequence ID" value="OEU88214.1"/>
    <property type="molecule type" value="Genomic_DNA"/>
</dbReference>
<evidence type="ECO:0000256" key="3">
    <source>
        <dbReference type="ARBA" id="ARBA00023163"/>
    </source>
</evidence>
<keyword evidence="3" id="KW-0804">Transcription</keyword>
<dbReference type="Gene3D" id="1.10.10.60">
    <property type="entry name" value="Homeodomain-like"/>
    <property type="match status" value="1"/>
</dbReference>
<dbReference type="PANTHER" id="PTHR30055:SF234">
    <property type="entry name" value="HTH-TYPE TRANSCRIPTIONAL REGULATOR BETI"/>
    <property type="match status" value="1"/>
</dbReference>
<dbReference type="InterPro" id="IPR036271">
    <property type="entry name" value="Tet_transcr_reg_TetR-rel_C_sf"/>
</dbReference>
<evidence type="ECO:0000256" key="1">
    <source>
        <dbReference type="ARBA" id="ARBA00023015"/>
    </source>
</evidence>
<dbReference type="PANTHER" id="PTHR30055">
    <property type="entry name" value="HTH-TYPE TRANSCRIPTIONAL REGULATOR RUTR"/>
    <property type="match status" value="1"/>
</dbReference>
<dbReference type="Gene3D" id="1.10.357.10">
    <property type="entry name" value="Tetracycline Repressor, domain 2"/>
    <property type="match status" value="1"/>
</dbReference>
<proteinExistence type="predicted"/>
<dbReference type="GO" id="GO:0003700">
    <property type="term" value="F:DNA-binding transcription factor activity"/>
    <property type="evidence" value="ECO:0007669"/>
    <property type="project" value="TreeGrafter"/>
</dbReference>
<evidence type="ECO:0000313" key="5">
    <source>
        <dbReference type="EMBL" id="OEU88214.1"/>
    </source>
</evidence>
<reference evidence="5 6" key="1">
    <citation type="journal article" date="2016" name="Front. Microbiol.">
        <title>Comparative Genomics Analysis of Streptomyces Species Reveals Their Adaptation to the Marine Environment and Their Diversity at the Genomic Level.</title>
        <authorList>
            <person name="Tian X."/>
            <person name="Zhang Z."/>
            <person name="Yang T."/>
            <person name="Chen M."/>
            <person name="Li J."/>
            <person name="Chen F."/>
            <person name="Yang J."/>
            <person name="Li W."/>
            <person name="Zhang B."/>
            <person name="Zhang Z."/>
            <person name="Wu J."/>
            <person name="Zhang C."/>
            <person name="Long L."/>
            <person name="Xiao J."/>
        </authorList>
    </citation>
    <scope>NUCLEOTIDE SEQUENCE [LARGE SCALE GENOMIC DNA]</scope>
    <source>
        <strain evidence="5 6">SCSIO 10390</strain>
    </source>
</reference>
<name>A0A1E7JKN6_9ACTN</name>
<dbReference type="Proteomes" id="UP000176087">
    <property type="component" value="Unassembled WGS sequence"/>
</dbReference>
<dbReference type="AlphaFoldDB" id="A0A1E7JKN6"/>